<feature type="transmembrane region" description="Helical" evidence="8">
    <location>
        <begin position="86"/>
        <end position="107"/>
    </location>
</feature>
<name>A0A447PPB3_SALET</name>
<evidence type="ECO:0000313" key="10">
    <source>
        <dbReference type="Proteomes" id="UP000273655"/>
    </source>
</evidence>
<keyword evidence="2" id="KW-0813">Transport</keyword>
<dbReference type="PROSITE" id="PS01022">
    <property type="entry name" value="PTR2_1"/>
    <property type="match status" value="1"/>
</dbReference>
<evidence type="ECO:0000256" key="6">
    <source>
        <dbReference type="ARBA" id="ARBA00022989"/>
    </source>
</evidence>
<accession>A0A447PPB3</accession>
<dbReference type="PANTHER" id="PTHR23517">
    <property type="entry name" value="RESISTANCE PROTEIN MDTM, PUTATIVE-RELATED-RELATED"/>
    <property type="match status" value="1"/>
</dbReference>
<dbReference type="AlphaFoldDB" id="A0A447PPB3"/>
<evidence type="ECO:0000256" key="1">
    <source>
        <dbReference type="ARBA" id="ARBA00004429"/>
    </source>
</evidence>
<keyword evidence="4" id="KW-0997">Cell inner membrane</keyword>
<organism evidence="9 10">
    <name type="scientific">Salmonella enterica I</name>
    <dbReference type="NCBI Taxonomy" id="59201"/>
    <lineage>
        <taxon>Bacteria</taxon>
        <taxon>Pseudomonadati</taxon>
        <taxon>Pseudomonadota</taxon>
        <taxon>Gammaproteobacteria</taxon>
        <taxon>Enterobacterales</taxon>
        <taxon>Enterobacteriaceae</taxon>
        <taxon>Salmonella</taxon>
    </lineage>
</organism>
<keyword evidence="6 8" id="KW-1133">Transmembrane helix</keyword>
<evidence type="ECO:0000256" key="5">
    <source>
        <dbReference type="ARBA" id="ARBA00022692"/>
    </source>
</evidence>
<dbReference type="GO" id="GO:0005886">
    <property type="term" value="C:plasma membrane"/>
    <property type="evidence" value="ECO:0007669"/>
    <property type="project" value="UniProtKB-SubCell"/>
</dbReference>
<evidence type="ECO:0000256" key="2">
    <source>
        <dbReference type="ARBA" id="ARBA00022448"/>
    </source>
</evidence>
<keyword evidence="3" id="KW-1003">Cell membrane</keyword>
<keyword evidence="7 8" id="KW-0472">Membrane</keyword>
<feature type="transmembrane region" description="Helical" evidence="8">
    <location>
        <begin position="48"/>
        <end position="74"/>
    </location>
</feature>
<proteinExistence type="predicted"/>
<keyword evidence="5 8" id="KW-0812">Transmembrane</keyword>
<reference evidence="9 10" key="1">
    <citation type="submission" date="2018-12" db="EMBL/GenBank/DDBJ databases">
        <authorList>
            <consortium name="Pathogen Informatics"/>
        </authorList>
    </citation>
    <scope>NUCLEOTIDE SEQUENCE [LARGE SCALE GENOMIC DNA]</scope>
    <source>
        <strain evidence="9 10">NCTC8271</strain>
    </source>
</reference>
<dbReference type="InterPro" id="IPR036259">
    <property type="entry name" value="MFS_trans_sf"/>
</dbReference>
<dbReference type="Proteomes" id="UP000273655">
    <property type="component" value="Chromosome 1"/>
</dbReference>
<dbReference type="Gene3D" id="1.20.1250.20">
    <property type="entry name" value="MFS general substrate transporter like domains"/>
    <property type="match status" value="1"/>
</dbReference>
<dbReference type="EMBL" id="LR134148">
    <property type="protein sequence ID" value="VEA40843.1"/>
    <property type="molecule type" value="Genomic_DNA"/>
</dbReference>
<dbReference type="GO" id="GO:0022857">
    <property type="term" value="F:transmembrane transporter activity"/>
    <property type="evidence" value="ECO:0007669"/>
    <property type="project" value="InterPro"/>
</dbReference>
<evidence type="ECO:0000256" key="4">
    <source>
        <dbReference type="ARBA" id="ARBA00022519"/>
    </source>
</evidence>
<dbReference type="InterPro" id="IPR018456">
    <property type="entry name" value="PTR2_symporter_CS"/>
</dbReference>
<comment type="subcellular location">
    <subcellularLocation>
        <location evidence="1">Cell inner membrane</location>
        <topology evidence="1">Multi-pass membrane protein</topology>
    </subcellularLocation>
</comment>
<dbReference type="SUPFAM" id="SSF103473">
    <property type="entry name" value="MFS general substrate transporter"/>
    <property type="match status" value="1"/>
</dbReference>
<protein>
    <submittedName>
        <fullName evidence="9">POT family transport protein</fullName>
    </submittedName>
</protein>
<dbReference type="InterPro" id="IPR050171">
    <property type="entry name" value="MFS_Transporters"/>
</dbReference>
<dbReference type="GO" id="GO:0006857">
    <property type="term" value="P:oligopeptide transport"/>
    <property type="evidence" value="ECO:0007669"/>
    <property type="project" value="InterPro"/>
</dbReference>
<evidence type="ECO:0000256" key="3">
    <source>
        <dbReference type="ARBA" id="ARBA00022475"/>
    </source>
</evidence>
<evidence type="ECO:0000313" key="9">
    <source>
        <dbReference type="EMBL" id="VEA40843.1"/>
    </source>
</evidence>
<evidence type="ECO:0000256" key="8">
    <source>
        <dbReference type="SAM" id="Phobius"/>
    </source>
</evidence>
<evidence type="ECO:0000256" key="7">
    <source>
        <dbReference type="ARBA" id="ARBA00023136"/>
    </source>
</evidence>
<sequence length="220" mass="24869">MLVTLRKHGDVAGLISPQRKALSKNAAFLPQRLYPGNTMNKQASQPRAIYYVVALQIWEYFSFYGMRALLILYLTNQLKYDDNHAYELFSAYCSLVYVTPILGGYLADKVLGNRMAVMLGAFLMAIGHLVLAPVRSRRHSFICRWRSLSAATACLNRILAACWANCTSRKIRAATAGSRCFTQRAILVRSWRLSPAAMCKRSTVGRWALRSPPLVCWRGW</sequence>
<feature type="transmembrane region" description="Helical" evidence="8">
    <location>
        <begin position="113"/>
        <end position="134"/>
    </location>
</feature>
<gene>
    <name evidence="9" type="primary">ybgH_1</name>
    <name evidence="9" type="ORF">NCTC8271_04033</name>
</gene>
<dbReference type="PANTHER" id="PTHR23517:SF15">
    <property type="entry name" value="PROTON-DEPENDENT OLIGOPEPTIDE FAMILY TRANSPORT PROTEIN"/>
    <property type="match status" value="1"/>
</dbReference>